<dbReference type="GO" id="GO:0046872">
    <property type="term" value="F:metal ion binding"/>
    <property type="evidence" value="ECO:0007669"/>
    <property type="project" value="UniProtKB-KW"/>
</dbReference>
<feature type="transmembrane region" description="Helical" evidence="13">
    <location>
        <begin position="238"/>
        <end position="258"/>
    </location>
</feature>
<evidence type="ECO:0000256" key="10">
    <source>
        <dbReference type="ARBA" id="ARBA00023065"/>
    </source>
</evidence>
<evidence type="ECO:0000256" key="9">
    <source>
        <dbReference type="ARBA" id="ARBA00022989"/>
    </source>
</evidence>
<dbReference type="RefSeq" id="WP_006790204.1">
    <property type="nucleotide sequence ID" value="NZ_JH417588.1"/>
</dbReference>
<feature type="binding site" evidence="12">
    <location>
        <position position="110"/>
    </location>
    <ligand>
        <name>K(+)</name>
        <dbReference type="ChEBI" id="CHEBI:29103"/>
    </ligand>
</feature>
<keyword evidence="6" id="KW-0633">Potassium transport</keyword>
<evidence type="ECO:0000256" key="7">
    <source>
        <dbReference type="ARBA" id="ARBA00022692"/>
    </source>
</evidence>
<keyword evidence="4" id="KW-1003">Cell membrane</keyword>
<feature type="transmembrane region" description="Helical" evidence="13">
    <location>
        <begin position="453"/>
        <end position="474"/>
    </location>
</feature>
<keyword evidence="7 13" id="KW-0812">Transmembrane</keyword>
<evidence type="ECO:0000256" key="3">
    <source>
        <dbReference type="ARBA" id="ARBA00022448"/>
    </source>
</evidence>
<evidence type="ECO:0000313" key="15">
    <source>
        <dbReference type="Proteomes" id="UP000005481"/>
    </source>
</evidence>
<evidence type="ECO:0000256" key="4">
    <source>
        <dbReference type="ARBA" id="ARBA00022475"/>
    </source>
</evidence>
<dbReference type="eggNOG" id="COG0168">
    <property type="taxonomic scope" value="Bacteria"/>
</dbReference>
<dbReference type="PATRIC" id="fig|861450.3.peg.1143"/>
<keyword evidence="3" id="KW-0813">Transport</keyword>
<accession>G9YHU4</accession>
<evidence type="ECO:0000256" key="5">
    <source>
        <dbReference type="ARBA" id="ARBA00022519"/>
    </source>
</evidence>
<keyword evidence="11 13" id="KW-0472">Membrane</keyword>
<evidence type="ECO:0000256" key="1">
    <source>
        <dbReference type="ARBA" id="ARBA00004429"/>
    </source>
</evidence>
<feature type="transmembrane region" description="Helical" evidence="13">
    <location>
        <begin position="330"/>
        <end position="349"/>
    </location>
</feature>
<feature type="transmembrane region" description="Helical" evidence="13">
    <location>
        <begin position="179"/>
        <end position="199"/>
    </location>
</feature>
<keyword evidence="5" id="KW-0997">Cell inner membrane</keyword>
<comment type="similarity">
    <text evidence="2">Belongs to the TrkH potassium transport family.</text>
</comment>
<feature type="binding site" evidence="12">
    <location>
        <position position="218"/>
    </location>
    <ligand>
        <name>K(+)</name>
        <dbReference type="ChEBI" id="CHEBI:29103"/>
    </ligand>
</feature>
<feature type="transmembrane region" description="Helical" evidence="13">
    <location>
        <begin position="131"/>
        <end position="148"/>
    </location>
</feature>
<evidence type="ECO:0000256" key="2">
    <source>
        <dbReference type="ARBA" id="ARBA00009137"/>
    </source>
</evidence>
<evidence type="ECO:0000256" key="13">
    <source>
        <dbReference type="SAM" id="Phobius"/>
    </source>
</evidence>
<dbReference type="InterPro" id="IPR003445">
    <property type="entry name" value="Cat_transpt"/>
</dbReference>
<feature type="transmembrane region" description="Helical" evidence="13">
    <location>
        <begin position="69"/>
        <end position="90"/>
    </location>
</feature>
<comment type="caution">
    <text evidence="14">The sequence shown here is derived from an EMBL/GenBank/DDBJ whole genome shotgun (WGS) entry which is preliminary data.</text>
</comment>
<dbReference type="PIRSF" id="PIRSF006247">
    <property type="entry name" value="TrkH"/>
    <property type="match status" value="1"/>
</dbReference>
<gene>
    <name evidence="14" type="ORF">HMPREF0080_01228</name>
</gene>
<dbReference type="HOGENOM" id="CLU_030708_0_2_9"/>
<dbReference type="Proteomes" id="UP000005481">
    <property type="component" value="Unassembled WGS sequence"/>
</dbReference>
<evidence type="ECO:0000256" key="8">
    <source>
        <dbReference type="ARBA" id="ARBA00022958"/>
    </source>
</evidence>
<dbReference type="PANTHER" id="PTHR32024:SF2">
    <property type="entry name" value="TRK SYSTEM POTASSIUM UPTAKE PROTEIN TRKG-RELATED"/>
    <property type="match status" value="1"/>
</dbReference>
<sequence>MDFRVVSYLLGRLSVACGIVLSVPFGMAVLYKEENINAFGWAVIVCLLAGTILKYFGKTNVHTLTVREGMAVTVLGWVMATFLGMIPYAAGGYLSVLDSVVETVSGFSGTGATVIDDIEALPQSLLLWRSLTHWFGGLGIIVIFIALFPRFGKGAVRMFNTESTGPTDSRFLPQVKEMALALFTVYVIFTLACTLVLWACGLDFLIAAEHAFSTIATGGFSPYNDSIAHFNSPLIEGVLAFFMLISSANFGMYVAAWRRGAHIIRKDTEFRMYLSVVAVSTALMAGNLILTLGWDGTYAVREAFFQAVSISSSTGFVSCDFDQWPAFSKYILLFLMFLGGCAGSTAGGLKVTRLMLLLKTARALLRQKVYPREVIAVSSNGTEFSEDVLYGVVRFFLVYVLLDILWAVLLVWDGVPTFEAVGVSISTMGSCGPSFGIFGATCTYSALPPFSKAVVALSMLMGRLESFSVLVLFLPSFWHRRQGW</sequence>
<dbReference type="AlphaFoldDB" id="G9YHU4"/>
<dbReference type="STRING" id="861450.HMPREF0080_01228"/>
<organism evidence="14 15">
    <name type="scientific">Anaeroglobus geminatus F0357</name>
    <dbReference type="NCBI Taxonomy" id="861450"/>
    <lineage>
        <taxon>Bacteria</taxon>
        <taxon>Bacillati</taxon>
        <taxon>Bacillota</taxon>
        <taxon>Negativicutes</taxon>
        <taxon>Veillonellales</taxon>
        <taxon>Veillonellaceae</taxon>
        <taxon>Anaeroglobus</taxon>
    </lineage>
</organism>
<feature type="transmembrane region" description="Helical" evidence="13">
    <location>
        <begin position="38"/>
        <end position="57"/>
    </location>
</feature>
<proteinExistence type="inferred from homology"/>
<keyword evidence="10" id="KW-0406">Ion transport</keyword>
<keyword evidence="12" id="KW-0479">Metal-binding</keyword>
<comment type="subcellular location">
    <subcellularLocation>
        <location evidence="1">Cell inner membrane</location>
        <topology evidence="1">Multi-pass membrane protein</topology>
    </subcellularLocation>
</comment>
<dbReference type="OrthoDB" id="9810952at2"/>
<feature type="binding site" evidence="12">
    <location>
        <position position="314"/>
    </location>
    <ligand>
        <name>K(+)</name>
        <dbReference type="ChEBI" id="CHEBI:29103"/>
    </ligand>
</feature>
<evidence type="ECO:0000313" key="14">
    <source>
        <dbReference type="EMBL" id="EHM40374.1"/>
    </source>
</evidence>
<dbReference type="PANTHER" id="PTHR32024">
    <property type="entry name" value="TRK SYSTEM POTASSIUM UPTAKE PROTEIN TRKG-RELATED"/>
    <property type="match status" value="1"/>
</dbReference>
<name>G9YHU4_9FIRM</name>
<evidence type="ECO:0000256" key="11">
    <source>
        <dbReference type="ARBA" id="ARBA00023136"/>
    </source>
</evidence>
<keyword evidence="9 13" id="KW-1133">Transmembrane helix</keyword>
<keyword evidence="15" id="KW-1185">Reference proteome</keyword>
<feature type="transmembrane region" description="Helical" evidence="13">
    <location>
        <begin position="12"/>
        <end position="32"/>
    </location>
</feature>
<reference evidence="14 15" key="1">
    <citation type="submission" date="2011-08" db="EMBL/GenBank/DDBJ databases">
        <authorList>
            <person name="Weinstock G."/>
            <person name="Sodergren E."/>
            <person name="Clifton S."/>
            <person name="Fulton L."/>
            <person name="Fulton B."/>
            <person name="Courtney L."/>
            <person name="Fronick C."/>
            <person name="Harrison M."/>
            <person name="Strong C."/>
            <person name="Farmer C."/>
            <person name="Delahaunty K."/>
            <person name="Markovic C."/>
            <person name="Hall O."/>
            <person name="Minx P."/>
            <person name="Tomlinson C."/>
            <person name="Mitreva M."/>
            <person name="Hou S."/>
            <person name="Chen J."/>
            <person name="Wollam A."/>
            <person name="Pepin K.H."/>
            <person name="Johnson M."/>
            <person name="Bhonagiri V."/>
            <person name="Zhang X."/>
            <person name="Suruliraj S."/>
            <person name="Warren W."/>
            <person name="Chinwalla A."/>
            <person name="Mardis E.R."/>
            <person name="Wilson R.K."/>
        </authorList>
    </citation>
    <scope>NUCLEOTIDE SEQUENCE [LARGE SCALE GENOMIC DNA]</scope>
    <source>
        <strain evidence="14 15">F0357</strain>
    </source>
</reference>
<feature type="transmembrane region" description="Helical" evidence="13">
    <location>
        <begin position="388"/>
        <end position="412"/>
    </location>
</feature>
<evidence type="ECO:0000256" key="6">
    <source>
        <dbReference type="ARBA" id="ARBA00022538"/>
    </source>
</evidence>
<protein>
    <submittedName>
        <fullName evidence="14">Potassium uptake protein, TrkH family</fullName>
    </submittedName>
</protein>
<keyword evidence="8 12" id="KW-0630">Potassium</keyword>
<feature type="transmembrane region" description="Helical" evidence="13">
    <location>
        <begin position="270"/>
        <end position="294"/>
    </location>
</feature>
<evidence type="ECO:0000256" key="12">
    <source>
        <dbReference type="PIRSR" id="PIRSR006247-1"/>
    </source>
</evidence>
<dbReference type="InterPro" id="IPR004772">
    <property type="entry name" value="TrkH"/>
</dbReference>
<dbReference type="GO" id="GO:0015379">
    <property type="term" value="F:potassium:chloride symporter activity"/>
    <property type="evidence" value="ECO:0007669"/>
    <property type="project" value="InterPro"/>
</dbReference>
<dbReference type="GO" id="GO:0005886">
    <property type="term" value="C:plasma membrane"/>
    <property type="evidence" value="ECO:0007669"/>
    <property type="project" value="UniProtKB-SubCell"/>
</dbReference>
<dbReference type="EMBL" id="AGCJ01000046">
    <property type="protein sequence ID" value="EHM40374.1"/>
    <property type="molecule type" value="Genomic_DNA"/>
</dbReference>
<dbReference type="Pfam" id="PF02386">
    <property type="entry name" value="TrkH"/>
    <property type="match status" value="1"/>
</dbReference>